<dbReference type="GO" id="GO:0000271">
    <property type="term" value="P:polysaccharide biosynthetic process"/>
    <property type="evidence" value="ECO:0007669"/>
    <property type="project" value="TreeGrafter"/>
</dbReference>
<feature type="non-terminal residue" evidence="1">
    <location>
        <position position="194"/>
    </location>
</feature>
<reference evidence="1" key="1">
    <citation type="journal article" date="2014" name="Front. Microbiol.">
        <title>High frequency of phylogenetically diverse reductive dehalogenase-homologous genes in deep subseafloor sedimentary metagenomes.</title>
        <authorList>
            <person name="Kawai M."/>
            <person name="Futagami T."/>
            <person name="Toyoda A."/>
            <person name="Takaki Y."/>
            <person name="Nishi S."/>
            <person name="Hori S."/>
            <person name="Arai W."/>
            <person name="Tsubouchi T."/>
            <person name="Morono Y."/>
            <person name="Uchiyama I."/>
            <person name="Ito T."/>
            <person name="Fujiyama A."/>
            <person name="Inagaki F."/>
            <person name="Takami H."/>
        </authorList>
    </citation>
    <scope>NUCLEOTIDE SEQUENCE</scope>
    <source>
        <strain evidence="1">Expedition CK06-06</strain>
    </source>
</reference>
<evidence type="ECO:0008006" key="2">
    <source>
        <dbReference type="Google" id="ProtNLM"/>
    </source>
</evidence>
<dbReference type="PANTHER" id="PTHR30244">
    <property type="entry name" value="TRANSAMINASE"/>
    <property type="match status" value="1"/>
</dbReference>
<dbReference type="PANTHER" id="PTHR30244:SF34">
    <property type="entry name" value="DTDP-4-AMINO-4,6-DIDEOXYGALACTOSE TRANSAMINASE"/>
    <property type="match status" value="1"/>
</dbReference>
<sequence>MTTRHELVEDAMDSAGILGMIMSPKFESGGDYLPASGKVIGREEMRIAVEAVLDGWWTEGRFTKEFEAQLRAFLVRSKDVAMVNSGSSANLLALAALKELHSLPDGGEIITSALAFPTTINPILQLGFKPRFVDVELGTYVPTVKAIKDAVNKNTVAIMMAHTLGNPWPVERFYKFLPVVEDNCDALGSRVADT</sequence>
<dbReference type="InterPro" id="IPR000653">
    <property type="entry name" value="DegT/StrS_aminotransferase"/>
</dbReference>
<gene>
    <name evidence="1" type="ORF">S01H1_15346</name>
</gene>
<organism evidence="1">
    <name type="scientific">marine sediment metagenome</name>
    <dbReference type="NCBI Taxonomy" id="412755"/>
    <lineage>
        <taxon>unclassified sequences</taxon>
        <taxon>metagenomes</taxon>
        <taxon>ecological metagenomes</taxon>
    </lineage>
</organism>
<dbReference type="Gene3D" id="3.40.640.10">
    <property type="entry name" value="Type I PLP-dependent aspartate aminotransferase-like (Major domain)"/>
    <property type="match status" value="1"/>
</dbReference>
<dbReference type="GO" id="GO:0008483">
    <property type="term" value="F:transaminase activity"/>
    <property type="evidence" value="ECO:0007669"/>
    <property type="project" value="TreeGrafter"/>
</dbReference>
<dbReference type="AlphaFoldDB" id="X0SBN3"/>
<protein>
    <recommendedName>
        <fullName evidence="2">DegT/DnrJ/EryC1/StrS aminotransferase family protein</fullName>
    </recommendedName>
</protein>
<accession>X0SBN3</accession>
<name>X0SBN3_9ZZZZ</name>
<dbReference type="InterPro" id="IPR015421">
    <property type="entry name" value="PyrdxlP-dep_Trfase_major"/>
</dbReference>
<proteinExistence type="predicted"/>
<dbReference type="GO" id="GO:0030170">
    <property type="term" value="F:pyridoxal phosphate binding"/>
    <property type="evidence" value="ECO:0007669"/>
    <property type="project" value="TreeGrafter"/>
</dbReference>
<comment type="caution">
    <text evidence="1">The sequence shown here is derived from an EMBL/GenBank/DDBJ whole genome shotgun (WGS) entry which is preliminary data.</text>
</comment>
<evidence type="ECO:0000313" key="1">
    <source>
        <dbReference type="EMBL" id="GAF72561.1"/>
    </source>
</evidence>
<dbReference type="InterPro" id="IPR015424">
    <property type="entry name" value="PyrdxlP-dep_Trfase"/>
</dbReference>
<dbReference type="EMBL" id="BARS01008008">
    <property type="protein sequence ID" value="GAF72561.1"/>
    <property type="molecule type" value="Genomic_DNA"/>
</dbReference>
<dbReference type="Pfam" id="PF01041">
    <property type="entry name" value="DegT_DnrJ_EryC1"/>
    <property type="match status" value="1"/>
</dbReference>
<dbReference type="SUPFAM" id="SSF53383">
    <property type="entry name" value="PLP-dependent transferases"/>
    <property type="match status" value="1"/>
</dbReference>